<feature type="domain" description="YchJ-like middle NTF2-like" evidence="2">
    <location>
        <begin position="45"/>
        <end position="139"/>
    </location>
</feature>
<dbReference type="InterPro" id="IPR023006">
    <property type="entry name" value="YchJ-like"/>
</dbReference>
<accession>A0A060ZM90</accession>
<protein>
    <recommendedName>
        <fullName evidence="1">UPF0225 protein SIRAN1164</fullName>
    </recommendedName>
</protein>
<name>A0A060ZM90_9ACTN</name>
<dbReference type="InterPro" id="IPR048469">
    <property type="entry name" value="YchJ-like_M"/>
</dbReference>
<evidence type="ECO:0000259" key="2">
    <source>
        <dbReference type="Pfam" id="PF17775"/>
    </source>
</evidence>
<dbReference type="Gene3D" id="3.10.450.50">
    <property type="match status" value="1"/>
</dbReference>
<dbReference type="AlphaFoldDB" id="A0A060ZM90"/>
<organism evidence="3">
    <name type="scientific">Streptomyces iranensis</name>
    <dbReference type="NCBI Taxonomy" id="576784"/>
    <lineage>
        <taxon>Bacteria</taxon>
        <taxon>Bacillati</taxon>
        <taxon>Actinomycetota</taxon>
        <taxon>Actinomycetes</taxon>
        <taxon>Kitasatosporales</taxon>
        <taxon>Streptomycetaceae</taxon>
        <taxon>Streptomyces</taxon>
        <taxon>Streptomyces violaceusniger group</taxon>
    </lineage>
</organism>
<dbReference type="HOGENOM" id="CLU_099590_2_0_11"/>
<dbReference type="PANTHER" id="PTHR33747">
    <property type="entry name" value="UPF0225 PROTEIN SCO1677"/>
    <property type="match status" value="1"/>
</dbReference>
<dbReference type="PANTHER" id="PTHR33747:SF1">
    <property type="entry name" value="ADENYLATE CYCLASE-ASSOCIATED CAP C-TERMINAL DOMAIN-CONTAINING PROTEIN"/>
    <property type="match status" value="1"/>
</dbReference>
<dbReference type="SUPFAM" id="SSF54427">
    <property type="entry name" value="NTF2-like"/>
    <property type="match status" value="1"/>
</dbReference>
<dbReference type="EMBL" id="LK022848">
    <property type="protein sequence ID" value="CDR03332.1"/>
    <property type="molecule type" value="Genomic_DNA"/>
</dbReference>
<reference evidence="3" key="1">
    <citation type="submission" date="2014-05" db="EMBL/GenBank/DDBJ databases">
        <authorList>
            <person name="Horn Fabian"/>
        </authorList>
    </citation>
    <scope>NUCLEOTIDE SEQUENCE</scope>
</reference>
<comment type="similarity">
    <text evidence="1">Belongs to the UPF0225 family.</text>
</comment>
<evidence type="ECO:0000256" key="1">
    <source>
        <dbReference type="HAMAP-Rule" id="MF_00612"/>
    </source>
</evidence>
<dbReference type="Pfam" id="PF17775">
    <property type="entry name" value="YchJ_M-like"/>
    <property type="match status" value="1"/>
</dbReference>
<dbReference type="InterPro" id="IPR032710">
    <property type="entry name" value="NTF2-like_dom_sf"/>
</dbReference>
<dbReference type="HAMAP" id="MF_00612">
    <property type="entry name" value="UPF0225"/>
    <property type="match status" value="1"/>
</dbReference>
<evidence type="ECO:0000313" key="3">
    <source>
        <dbReference type="EMBL" id="CDR03332.1"/>
    </source>
</evidence>
<gene>
    <name evidence="3" type="ORF">SIRAN1164</name>
</gene>
<proteinExistence type="inferred from homology"/>
<sequence>MGIMSRRTRRPRPTSTTPASCPCGLPAAYDDCCGRLHRGQAPAANAEQLMRSRYSAFAVGDEAYLLRSWHPTTRPPGADLDPGLRWVRLEILGTTEGSAFHTTGTVEFRAHYTQGGRAGSLHENSRFVRHEGAWVYLDGVTED</sequence>